<evidence type="ECO:0000256" key="11">
    <source>
        <dbReference type="ARBA" id="ARBA00022989"/>
    </source>
</evidence>
<feature type="transmembrane region" description="Helical" evidence="17">
    <location>
        <begin position="376"/>
        <end position="399"/>
    </location>
</feature>
<feature type="domain" description="NADH:quinone oxidoreductase/Mrp antiporter transmembrane" evidence="18">
    <location>
        <begin position="106"/>
        <end position="391"/>
    </location>
</feature>
<sequence length="446" mass="51301">MLSILFGLCFIFPVCFLSSSFWMVQNFLFFLVFIYLLKMSGSNFFFNISYFLGYDLISYGLILLSMWICSLMVMASESVNKYSNYKSLFLINVLFLLIFLIFTFSSMSLFMFYLFFESSLIPTLFLILGWGYQPERLQAGIYLLFYTLLVSLPMLVGIFWIYKWMMTMNFYLLSKMMFNYELFYFCMILAFLVKMPMFLVHLWLPKAHVEAPVSGSMILAGIMLKLGGYGLLRVFSFLQIIGLKLNFIWISISLIGGVLVSLMCLRQTDLKALIAYSSVAHMGIVLSGLMTMTYLGLCGSYTLMIAHGLCSSGLFCLANISYERLGSRSLLINKGLLNFMPSLTLWWFLLSSANMAAPPTLNLLGEISLLNSIIEWSWISMFMLSFLSFFSAAYTLYLYAYSQHGMIFSGIYSCGNGKIREYILLFLHWFPLNLLIMKSDMCLLWL</sequence>
<feature type="transmembrane region" description="Helical" evidence="17">
    <location>
        <begin position="87"/>
        <end position="104"/>
    </location>
</feature>
<feature type="transmembrane region" description="Helical" evidence="17">
    <location>
        <begin position="247"/>
        <end position="265"/>
    </location>
</feature>
<evidence type="ECO:0000256" key="1">
    <source>
        <dbReference type="ARBA" id="ARBA00003257"/>
    </source>
</evidence>
<dbReference type="GO" id="GO:0042773">
    <property type="term" value="P:ATP synthesis coupled electron transport"/>
    <property type="evidence" value="ECO:0007669"/>
    <property type="project" value="InterPro"/>
</dbReference>
<feature type="transmembrane region" description="Helical" evidence="17">
    <location>
        <begin position="272"/>
        <end position="295"/>
    </location>
</feature>
<feature type="transmembrane region" description="Helical" evidence="17">
    <location>
        <begin position="110"/>
        <end position="132"/>
    </location>
</feature>
<dbReference type="InterPro" id="IPR000260">
    <property type="entry name" value="NADH4_N"/>
</dbReference>
<protein>
    <recommendedName>
        <fullName evidence="5 17">NADH-ubiquinone oxidoreductase chain 4</fullName>
        <ecNumber evidence="4 17">7.1.1.2</ecNumber>
    </recommendedName>
</protein>
<dbReference type="GO" id="GO:0031966">
    <property type="term" value="C:mitochondrial membrane"/>
    <property type="evidence" value="ECO:0007669"/>
    <property type="project" value="UniProtKB-SubCell"/>
</dbReference>
<keyword evidence="8 17" id="KW-0812">Transmembrane</keyword>
<accession>A0A140CPA1</accession>
<keyword evidence="12 17" id="KW-0520">NAD</keyword>
<evidence type="ECO:0000313" key="20">
    <source>
        <dbReference type="EMBL" id="AMH85612.1"/>
    </source>
</evidence>
<reference evidence="20" key="2">
    <citation type="journal article" date="2016" name="Sci. Rep.">
        <title>Large-scale mitogenomics enables insights into Schizophora (Diptera) radiation and population diversity.</title>
        <authorList>
            <person name="Junqueira A.C."/>
            <person name="Azeredo-Espin A.M."/>
            <person name="Paulo D.F."/>
            <person name="Marinho M.A."/>
            <person name="Tomsho L.P."/>
            <person name="Drautz-Moses D.I."/>
            <person name="Purbojati R.W."/>
            <person name="Ratan A."/>
            <person name="Schuster S.C."/>
        </authorList>
    </citation>
    <scope>NUCLEOTIDE SEQUENCE</scope>
</reference>
<keyword evidence="13 17" id="KW-0830">Ubiquinone</keyword>
<dbReference type="GO" id="GO:0003954">
    <property type="term" value="F:NADH dehydrogenase activity"/>
    <property type="evidence" value="ECO:0007669"/>
    <property type="project" value="TreeGrafter"/>
</dbReference>
<evidence type="ECO:0000256" key="17">
    <source>
        <dbReference type="RuleBase" id="RU003297"/>
    </source>
</evidence>
<dbReference type="EC" id="7.1.1.2" evidence="4 17"/>
<keyword evidence="9" id="KW-1278">Translocase</keyword>
<comment type="function">
    <text evidence="17">Core subunit of the mitochondrial membrane respiratory chain NADH dehydrogenase (Complex I) which catalyzes electron transfer from NADH through the respiratory chain, using ubiquinone as an electron acceptor. Essential for the catalytic activity and assembly of complex I.</text>
</comment>
<dbReference type="InterPro" id="IPR001750">
    <property type="entry name" value="ND/Mrp_TM"/>
</dbReference>
<feature type="transmembrane region" description="Helical" evidence="17">
    <location>
        <begin position="335"/>
        <end position="356"/>
    </location>
</feature>
<dbReference type="PANTHER" id="PTHR43507:SF20">
    <property type="entry name" value="NADH-UBIQUINONE OXIDOREDUCTASE CHAIN 4"/>
    <property type="match status" value="1"/>
</dbReference>
<evidence type="ECO:0000256" key="2">
    <source>
        <dbReference type="ARBA" id="ARBA00004225"/>
    </source>
</evidence>
<evidence type="ECO:0000256" key="14">
    <source>
        <dbReference type="ARBA" id="ARBA00023128"/>
    </source>
</evidence>
<evidence type="ECO:0000256" key="13">
    <source>
        <dbReference type="ARBA" id="ARBA00023075"/>
    </source>
</evidence>
<keyword evidence="15 17" id="KW-0472">Membrane</keyword>
<name>A0A140CPA1_9MUSC</name>
<dbReference type="EMBL" id="KT272855">
    <property type="protein sequence ID" value="AMH85612.1"/>
    <property type="molecule type" value="Genomic_DNA"/>
</dbReference>
<evidence type="ECO:0000256" key="16">
    <source>
        <dbReference type="ARBA" id="ARBA00049551"/>
    </source>
</evidence>
<evidence type="ECO:0000256" key="6">
    <source>
        <dbReference type="ARBA" id="ARBA00022448"/>
    </source>
</evidence>
<evidence type="ECO:0000256" key="9">
    <source>
        <dbReference type="ARBA" id="ARBA00022967"/>
    </source>
</evidence>
<evidence type="ECO:0000256" key="5">
    <source>
        <dbReference type="ARBA" id="ARBA00021006"/>
    </source>
</evidence>
<organism evidence="20">
    <name type="scientific">Pseudogriphoneura sp. ACMJ-2016</name>
    <dbReference type="NCBI Taxonomy" id="1783256"/>
    <lineage>
        <taxon>Eukaryota</taxon>
        <taxon>Metazoa</taxon>
        <taxon>Ecdysozoa</taxon>
        <taxon>Arthropoda</taxon>
        <taxon>Hexapoda</taxon>
        <taxon>Insecta</taxon>
        <taxon>Pterygota</taxon>
        <taxon>Neoptera</taxon>
        <taxon>Endopterygota</taxon>
        <taxon>Diptera</taxon>
        <taxon>Brachycera</taxon>
        <taxon>Muscomorpha</taxon>
        <taxon>Lauxanioidea</taxon>
        <taxon>Lauxaniidae</taxon>
        <taxon>Pseudogriphoneura</taxon>
    </lineage>
</organism>
<evidence type="ECO:0000256" key="8">
    <source>
        <dbReference type="ARBA" id="ARBA00022692"/>
    </source>
</evidence>
<dbReference type="Pfam" id="PF00361">
    <property type="entry name" value="Proton_antipo_M"/>
    <property type="match status" value="1"/>
</dbReference>
<comment type="subcellular location">
    <subcellularLocation>
        <location evidence="2 17">Mitochondrion membrane</location>
        <topology evidence="2 17">Multi-pass membrane protein</topology>
    </subcellularLocation>
</comment>
<evidence type="ECO:0000256" key="3">
    <source>
        <dbReference type="ARBA" id="ARBA00009025"/>
    </source>
</evidence>
<comment type="catalytic activity">
    <reaction evidence="16 17">
        <text>a ubiquinone + NADH + 5 H(+)(in) = a ubiquinol + NAD(+) + 4 H(+)(out)</text>
        <dbReference type="Rhea" id="RHEA:29091"/>
        <dbReference type="Rhea" id="RHEA-COMP:9565"/>
        <dbReference type="Rhea" id="RHEA-COMP:9566"/>
        <dbReference type="ChEBI" id="CHEBI:15378"/>
        <dbReference type="ChEBI" id="CHEBI:16389"/>
        <dbReference type="ChEBI" id="CHEBI:17976"/>
        <dbReference type="ChEBI" id="CHEBI:57540"/>
        <dbReference type="ChEBI" id="CHEBI:57945"/>
        <dbReference type="EC" id="7.1.1.2"/>
    </reaction>
</comment>
<comment type="function">
    <text evidence="1">Core subunit of the mitochondrial membrane respiratory chain NADH dehydrogenase (Complex I) that is believed to belong to the minimal assembly required for catalysis. Complex I functions in the transfer of electrons from NADH to the respiratory chain. The immediate electron acceptor for the enzyme is believed to be ubiquinone.</text>
</comment>
<dbReference type="GO" id="GO:0048039">
    <property type="term" value="F:ubiquinone binding"/>
    <property type="evidence" value="ECO:0007669"/>
    <property type="project" value="TreeGrafter"/>
</dbReference>
<evidence type="ECO:0000259" key="19">
    <source>
        <dbReference type="Pfam" id="PF01059"/>
    </source>
</evidence>
<feature type="transmembrane region" description="Helical" evidence="17">
    <location>
        <begin position="301"/>
        <end position="323"/>
    </location>
</feature>
<geneLocation type="mitochondrion" evidence="20"/>
<dbReference type="AlphaFoldDB" id="A0A140CPA1"/>
<keyword evidence="6 17" id="KW-0813">Transport</keyword>
<feature type="transmembrane region" description="Helical" evidence="17">
    <location>
        <begin position="139"/>
        <end position="162"/>
    </location>
</feature>
<evidence type="ECO:0000256" key="12">
    <source>
        <dbReference type="ARBA" id="ARBA00023027"/>
    </source>
</evidence>
<dbReference type="GO" id="GO:0008137">
    <property type="term" value="F:NADH dehydrogenase (ubiquinone) activity"/>
    <property type="evidence" value="ECO:0007669"/>
    <property type="project" value="UniProtKB-UniRule"/>
</dbReference>
<keyword evidence="11 17" id="KW-1133">Transmembrane helix</keyword>
<feature type="transmembrane region" description="Helical" evidence="17">
    <location>
        <begin position="419"/>
        <end position="437"/>
    </location>
</feature>
<reference evidence="20" key="1">
    <citation type="submission" date="2015-07" db="EMBL/GenBank/DDBJ databases">
        <authorList>
            <person name="Noorani M."/>
        </authorList>
    </citation>
    <scope>NUCLEOTIDE SEQUENCE</scope>
</reference>
<dbReference type="PANTHER" id="PTHR43507">
    <property type="entry name" value="NADH-UBIQUINONE OXIDOREDUCTASE CHAIN 4"/>
    <property type="match status" value="1"/>
</dbReference>
<feature type="transmembrane region" description="Helical" evidence="17">
    <location>
        <begin position="216"/>
        <end position="241"/>
    </location>
</feature>
<feature type="domain" description="NADH:ubiquinone oxidoreductase chain 4 N-terminal" evidence="19">
    <location>
        <begin position="1"/>
        <end position="103"/>
    </location>
</feature>
<keyword evidence="14 17" id="KW-0496">Mitochondrion</keyword>
<evidence type="ECO:0000259" key="18">
    <source>
        <dbReference type="Pfam" id="PF00361"/>
    </source>
</evidence>
<evidence type="ECO:0000256" key="4">
    <source>
        <dbReference type="ARBA" id="ARBA00012944"/>
    </source>
</evidence>
<evidence type="ECO:0000256" key="7">
    <source>
        <dbReference type="ARBA" id="ARBA00022660"/>
    </source>
</evidence>
<proteinExistence type="inferred from homology"/>
<feature type="transmembrane region" description="Helical" evidence="17">
    <location>
        <begin position="7"/>
        <end position="36"/>
    </location>
</feature>
<evidence type="ECO:0000256" key="15">
    <source>
        <dbReference type="ARBA" id="ARBA00023136"/>
    </source>
</evidence>
<comment type="similarity">
    <text evidence="3 17">Belongs to the complex I subunit 4 family.</text>
</comment>
<evidence type="ECO:0000256" key="10">
    <source>
        <dbReference type="ARBA" id="ARBA00022982"/>
    </source>
</evidence>
<feature type="transmembrane region" description="Helical" evidence="17">
    <location>
        <begin position="56"/>
        <end position="75"/>
    </location>
</feature>
<dbReference type="PRINTS" id="PR01437">
    <property type="entry name" value="NUOXDRDTASE4"/>
</dbReference>
<keyword evidence="10 17" id="KW-0249">Electron transport</keyword>
<dbReference type="InterPro" id="IPR003918">
    <property type="entry name" value="NADH_UbQ_OxRdtase"/>
</dbReference>
<dbReference type="GO" id="GO:0015990">
    <property type="term" value="P:electron transport coupled proton transport"/>
    <property type="evidence" value="ECO:0007669"/>
    <property type="project" value="TreeGrafter"/>
</dbReference>
<gene>
    <name evidence="20" type="primary">nad4</name>
</gene>
<dbReference type="Pfam" id="PF01059">
    <property type="entry name" value="Oxidored_q5_N"/>
    <property type="match status" value="1"/>
</dbReference>
<keyword evidence="7 17" id="KW-0679">Respiratory chain</keyword>
<feature type="transmembrane region" description="Helical" evidence="17">
    <location>
        <begin position="182"/>
        <end position="204"/>
    </location>
</feature>